<protein>
    <submittedName>
        <fullName evidence="6">PfkB family carbohydrate kinase</fullName>
    </submittedName>
</protein>
<dbReference type="GO" id="GO:0016301">
    <property type="term" value="F:kinase activity"/>
    <property type="evidence" value="ECO:0007669"/>
    <property type="project" value="UniProtKB-KW"/>
</dbReference>
<keyword evidence="3 6" id="KW-0418">Kinase</keyword>
<dbReference type="Proteomes" id="UP000198243">
    <property type="component" value="Chromosome I"/>
</dbReference>
<evidence type="ECO:0000256" key="5">
    <source>
        <dbReference type="SAM" id="MobiDB-lite"/>
    </source>
</evidence>
<sequence>MLDVLTIGRVGVDIYPLRIATPLAEVETFGKLLSGSPTNVAVAANRQELRAGVITRTGADAFGGFPPDDFPLWFYRTRPHPTFRSGPRSSTSTRSQPPESSGSLAPACASSRDATPAPPRWPPVTGANTPCST</sequence>
<keyword evidence="1" id="KW-0808">Transferase</keyword>
<evidence type="ECO:0000313" key="7">
    <source>
        <dbReference type="Proteomes" id="UP000198243"/>
    </source>
</evidence>
<keyword evidence="2" id="KW-0547">Nucleotide-binding</keyword>
<feature type="compositionally biased region" description="Low complexity" evidence="5">
    <location>
        <begin position="82"/>
        <end position="101"/>
    </location>
</feature>
<accession>A0A1C4U6V3</accession>
<keyword evidence="7" id="KW-1185">Reference proteome</keyword>
<dbReference type="SUPFAM" id="SSF53613">
    <property type="entry name" value="Ribokinase-like"/>
    <property type="match status" value="1"/>
</dbReference>
<evidence type="ECO:0000256" key="1">
    <source>
        <dbReference type="ARBA" id="ARBA00022679"/>
    </source>
</evidence>
<reference evidence="7" key="1">
    <citation type="submission" date="2016-06" db="EMBL/GenBank/DDBJ databases">
        <authorList>
            <person name="Varghese N."/>
            <person name="Submissions Spin"/>
        </authorList>
    </citation>
    <scope>NUCLEOTIDE SEQUENCE [LARGE SCALE GENOMIC DNA]</scope>
    <source>
        <strain evidence="7">DSM 44875</strain>
    </source>
</reference>
<evidence type="ECO:0000256" key="3">
    <source>
        <dbReference type="ARBA" id="ARBA00022777"/>
    </source>
</evidence>
<evidence type="ECO:0000256" key="4">
    <source>
        <dbReference type="ARBA" id="ARBA00022840"/>
    </source>
</evidence>
<dbReference type="RefSeq" id="WP_231930739.1">
    <property type="nucleotide sequence ID" value="NZ_LT607412.1"/>
</dbReference>
<keyword evidence="4" id="KW-0067">ATP-binding</keyword>
<dbReference type="GO" id="GO:0005524">
    <property type="term" value="F:ATP binding"/>
    <property type="evidence" value="ECO:0007669"/>
    <property type="project" value="UniProtKB-KW"/>
</dbReference>
<dbReference type="Gene3D" id="2.20.150.10">
    <property type="entry name" value="putative 5-dehydro-2- deoxygluconokinase"/>
    <property type="match status" value="1"/>
</dbReference>
<name>A0A1C4U6V3_9ACTN</name>
<dbReference type="InterPro" id="IPR023314">
    <property type="entry name" value="Myo_inos_IolC-like_sf"/>
</dbReference>
<feature type="region of interest" description="Disordered" evidence="5">
    <location>
        <begin position="81"/>
        <end position="133"/>
    </location>
</feature>
<proteinExistence type="predicted"/>
<dbReference type="AlphaFoldDB" id="A0A1C4U6V3"/>
<gene>
    <name evidence="6" type="ORF">GA0070607_0242</name>
</gene>
<dbReference type="InterPro" id="IPR029056">
    <property type="entry name" value="Ribokinase-like"/>
</dbReference>
<organism evidence="6 7">
    <name type="scientific">Micromonospora coriariae</name>
    <dbReference type="NCBI Taxonomy" id="285665"/>
    <lineage>
        <taxon>Bacteria</taxon>
        <taxon>Bacillati</taxon>
        <taxon>Actinomycetota</taxon>
        <taxon>Actinomycetes</taxon>
        <taxon>Micromonosporales</taxon>
        <taxon>Micromonosporaceae</taxon>
        <taxon>Micromonospora</taxon>
    </lineage>
</organism>
<dbReference type="Gene3D" id="3.40.1190.20">
    <property type="match status" value="1"/>
</dbReference>
<dbReference type="EMBL" id="LT607412">
    <property type="protein sequence ID" value="SCE67448.1"/>
    <property type="molecule type" value="Genomic_DNA"/>
</dbReference>
<evidence type="ECO:0000256" key="2">
    <source>
        <dbReference type="ARBA" id="ARBA00022741"/>
    </source>
</evidence>
<evidence type="ECO:0000313" key="6">
    <source>
        <dbReference type="EMBL" id="SCE67448.1"/>
    </source>
</evidence>